<dbReference type="PROSITE" id="PS50926">
    <property type="entry name" value="TRAM"/>
    <property type="match status" value="1"/>
</dbReference>
<dbReference type="Gene3D" id="3.80.30.20">
    <property type="entry name" value="tm_1862 like domain"/>
    <property type="match status" value="1"/>
</dbReference>
<evidence type="ECO:0000256" key="7">
    <source>
        <dbReference type="ARBA" id="ARBA00022723"/>
    </source>
</evidence>
<dbReference type="NCBIfam" id="TIGR00089">
    <property type="entry name" value="MiaB/RimO family radical SAM methylthiotransferase"/>
    <property type="match status" value="1"/>
</dbReference>
<dbReference type="SMART" id="SM00729">
    <property type="entry name" value="Elp3"/>
    <property type="match status" value="1"/>
</dbReference>
<evidence type="ECO:0000256" key="13">
    <source>
        <dbReference type="ARBA" id="ARBA00081141"/>
    </source>
</evidence>
<sequence length="432" mass="48784">MIQSYWLETYGCQMNVAESNALELQLRGAGLVPSDTAENADCAILNTCSVRKSAENRIWGRLGFFSHVKTLHPLTLIVTGCMAERLLEDMKKEAPQVDYVIGNNDKQKIVEVLTSAEGKLSEHLDSYGFGSTYYKTGDYTSYIPIMNGCNNFCSYCIVPYVRGREISRPIADILEEVAFLSSKGVKEVTLLGQNVNSYRYNENGTIVTFPDLLKRICAVAGDISWIRFESPHPKDFSDSLIKVIKEETKVAKHLHIPMQSGNTRILTLMNRRYSRESFQDLIRKIRSEIPQVTFATDVMVGFPSETDKEYEETLSLLDEMGCIEAFMYYWNPREGTKAVDMEGQLEETVKGKRLEQLIALQHEIFAREKTKRTHGVVSVLVNQVSRNDKTQMLGRTEHNEMVVFTGNSKIGSLVSVELDGMNGNTYVGKLVE</sequence>
<dbReference type="PANTHER" id="PTHR43020">
    <property type="entry name" value="CDK5 REGULATORY SUBUNIT-ASSOCIATED PROTEIN 1"/>
    <property type="match status" value="1"/>
</dbReference>
<dbReference type="HOGENOM" id="CLU_018697_2_0_12"/>
<dbReference type="InterPro" id="IPR005839">
    <property type="entry name" value="Methylthiotransferase"/>
</dbReference>
<dbReference type="NCBIfam" id="TIGR01574">
    <property type="entry name" value="miaB-methiolase"/>
    <property type="match status" value="1"/>
</dbReference>
<dbReference type="Gene3D" id="3.40.50.12160">
    <property type="entry name" value="Methylthiotransferase, N-terminal domain"/>
    <property type="match status" value="1"/>
</dbReference>
<feature type="domain" description="TRAM" evidence="14">
    <location>
        <begin position="369"/>
        <end position="432"/>
    </location>
</feature>
<evidence type="ECO:0000256" key="12">
    <source>
        <dbReference type="ARBA" id="ARBA00080698"/>
    </source>
</evidence>
<keyword evidence="8" id="KW-0408">Iron</keyword>
<name>G8QVJ6_SPHPG</name>
<dbReference type="GO" id="GO:0046872">
    <property type="term" value="F:metal ion binding"/>
    <property type="evidence" value="ECO:0007669"/>
    <property type="project" value="UniProtKB-KW"/>
</dbReference>
<feature type="domain" description="MTTase N-terminal" evidence="15">
    <location>
        <begin position="3"/>
        <end position="118"/>
    </location>
</feature>
<dbReference type="InterPro" id="IPR020612">
    <property type="entry name" value="Methylthiotransferase_CS"/>
</dbReference>
<proteinExistence type="predicted"/>
<dbReference type="PANTHER" id="PTHR43020:SF2">
    <property type="entry name" value="MITOCHONDRIAL TRNA METHYLTHIOTRANSFERASE CDK5RAP1"/>
    <property type="match status" value="1"/>
</dbReference>
<keyword evidence="4" id="KW-0963">Cytoplasm</keyword>
<dbReference type="PROSITE" id="PS51449">
    <property type="entry name" value="MTTASE_N"/>
    <property type="match status" value="1"/>
</dbReference>
<evidence type="ECO:0000259" key="16">
    <source>
        <dbReference type="PROSITE" id="PS51918"/>
    </source>
</evidence>
<accession>G8QVJ6</accession>
<dbReference type="SUPFAM" id="SSF102114">
    <property type="entry name" value="Radical SAM enzymes"/>
    <property type="match status" value="1"/>
</dbReference>
<dbReference type="GO" id="GO:0051539">
    <property type="term" value="F:4 iron, 4 sulfur cluster binding"/>
    <property type="evidence" value="ECO:0007669"/>
    <property type="project" value="UniProtKB-KW"/>
</dbReference>
<evidence type="ECO:0000256" key="11">
    <source>
        <dbReference type="ARBA" id="ARBA00068570"/>
    </source>
</evidence>
<organism evidence="17 18">
    <name type="scientific">Sphaerochaeta pleomorpha (strain ATCC BAA-1885 / DSM 22778 / Grapes)</name>
    <dbReference type="NCBI Taxonomy" id="158190"/>
    <lineage>
        <taxon>Bacteria</taxon>
        <taxon>Pseudomonadati</taxon>
        <taxon>Spirochaetota</taxon>
        <taxon>Spirochaetia</taxon>
        <taxon>Spirochaetales</taxon>
        <taxon>Sphaerochaetaceae</taxon>
        <taxon>Sphaerochaeta</taxon>
    </lineage>
</organism>
<dbReference type="PROSITE" id="PS01278">
    <property type="entry name" value="MTTASE_RADICAL"/>
    <property type="match status" value="1"/>
</dbReference>
<dbReference type="STRING" id="158190.SpiGrapes_0371"/>
<evidence type="ECO:0000313" key="18">
    <source>
        <dbReference type="Proteomes" id="UP000005632"/>
    </source>
</evidence>
<reference evidence="17 18" key="1">
    <citation type="submission" date="2011-11" db="EMBL/GenBank/DDBJ databases">
        <title>Complete sequence of Spirochaeta sp. grapes.</title>
        <authorList>
            <consortium name="US DOE Joint Genome Institute"/>
            <person name="Lucas S."/>
            <person name="Han J."/>
            <person name="Lapidus A."/>
            <person name="Cheng J.-F."/>
            <person name="Goodwin L."/>
            <person name="Pitluck S."/>
            <person name="Peters L."/>
            <person name="Ovchinnikova G."/>
            <person name="Munk A.C."/>
            <person name="Detter J.C."/>
            <person name="Han C."/>
            <person name="Tapia R."/>
            <person name="Land M."/>
            <person name="Hauser L."/>
            <person name="Kyrpides N."/>
            <person name="Ivanova N."/>
            <person name="Pagani I."/>
            <person name="Ritalahtilisa K."/>
            <person name="Loeffler F."/>
            <person name="Woyke T."/>
        </authorList>
    </citation>
    <scope>NUCLEOTIDE SEQUENCE [LARGE SCALE GENOMIC DNA]</scope>
    <source>
        <strain evidence="18">ATCC BAA-1885 / DSM 22778 / Grapes</strain>
    </source>
</reference>
<dbReference type="CDD" id="cd01335">
    <property type="entry name" value="Radical_SAM"/>
    <property type="match status" value="1"/>
</dbReference>
<dbReference type="SFLD" id="SFLDG01082">
    <property type="entry name" value="B12-binding_domain_containing"/>
    <property type="match status" value="1"/>
</dbReference>
<dbReference type="Proteomes" id="UP000005632">
    <property type="component" value="Chromosome"/>
</dbReference>
<dbReference type="EC" id="2.8.4.3" evidence="10"/>
<dbReference type="SFLD" id="SFLDF00273">
    <property type="entry name" value="(dimethylallyl)adenosine_tRNA"/>
    <property type="match status" value="1"/>
</dbReference>
<keyword evidence="18" id="KW-1185">Reference proteome</keyword>
<dbReference type="InterPro" id="IPR007197">
    <property type="entry name" value="rSAM"/>
</dbReference>
<comment type="function">
    <text evidence="2">Catalyzes the methylthiolation of N6-(dimethylallyl)adenosine (i(6)A), leading to the formation of 2-methylthio-N6-(dimethylallyl)adenosine (ms(2)i(6)A) at position 37 in tRNAs that read codons beginning with uridine.</text>
</comment>
<dbReference type="EMBL" id="CP003155">
    <property type="protein sequence ID" value="AEV28229.1"/>
    <property type="molecule type" value="Genomic_DNA"/>
</dbReference>
<dbReference type="OrthoDB" id="9805215at2"/>
<keyword evidence="3" id="KW-0004">4Fe-4S</keyword>
<evidence type="ECO:0000313" key="17">
    <source>
        <dbReference type="EMBL" id="AEV28229.1"/>
    </source>
</evidence>
<evidence type="ECO:0000256" key="6">
    <source>
        <dbReference type="ARBA" id="ARBA00022691"/>
    </source>
</evidence>
<dbReference type="InterPro" id="IPR006638">
    <property type="entry name" value="Elp3/MiaA/NifB-like_rSAM"/>
</dbReference>
<comment type="cofactor">
    <cofactor evidence="1">
        <name>[4Fe-4S] cluster</name>
        <dbReference type="ChEBI" id="CHEBI:49883"/>
    </cofactor>
</comment>
<gene>
    <name evidence="17" type="ordered locus">SpiGrapes_0371</name>
</gene>
<dbReference type="KEGG" id="sgp:SpiGrapes_0371"/>
<evidence type="ECO:0000256" key="1">
    <source>
        <dbReference type="ARBA" id="ARBA00001966"/>
    </source>
</evidence>
<evidence type="ECO:0000256" key="3">
    <source>
        <dbReference type="ARBA" id="ARBA00022485"/>
    </source>
</evidence>
<dbReference type="SFLD" id="SFLDG01061">
    <property type="entry name" value="methylthiotransferase"/>
    <property type="match status" value="1"/>
</dbReference>
<dbReference type="GO" id="GO:0035597">
    <property type="term" value="F:tRNA-2-methylthio-N(6)-dimethylallyladenosine(37) synthase activity"/>
    <property type="evidence" value="ECO:0007669"/>
    <property type="project" value="UniProtKB-EC"/>
</dbReference>
<evidence type="ECO:0000259" key="15">
    <source>
        <dbReference type="PROSITE" id="PS51449"/>
    </source>
</evidence>
<dbReference type="InterPro" id="IPR002792">
    <property type="entry name" value="TRAM_dom"/>
</dbReference>
<evidence type="ECO:0000256" key="2">
    <source>
        <dbReference type="ARBA" id="ARBA00003234"/>
    </source>
</evidence>
<keyword evidence="9" id="KW-0411">Iron-sulfur</keyword>
<dbReference type="InterPro" id="IPR038135">
    <property type="entry name" value="Methylthiotransferase_N_sf"/>
</dbReference>
<dbReference type="SFLD" id="SFLDS00029">
    <property type="entry name" value="Radical_SAM"/>
    <property type="match status" value="1"/>
</dbReference>
<dbReference type="FunFam" id="3.80.30.20:FF:000001">
    <property type="entry name" value="tRNA-2-methylthio-N(6)-dimethylallyladenosine synthase 2"/>
    <property type="match status" value="1"/>
</dbReference>
<dbReference type="RefSeq" id="WP_014269078.1">
    <property type="nucleotide sequence ID" value="NC_016633.1"/>
</dbReference>
<evidence type="ECO:0000256" key="4">
    <source>
        <dbReference type="ARBA" id="ARBA00022490"/>
    </source>
</evidence>
<dbReference type="InterPro" id="IPR023404">
    <property type="entry name" value="rSAM_horseshoe"/>
</dbReference>
<dbReference type="Pfam" id="PF04055">
    <property type="entry name" value="Radical_SAM"/>
    <property type="match status" value="1"/>
</dbReference>
<dbReference type="Pfam" id="PF00919">
    <property type="entry name" value="UPF0004"/>
    <property type="match status" value="1"/>
</dbReference>
<keyword evidence="7" id="KW-0479">Metal-binding</keyword>
<evidence type="ECO:0000256" key="8">
    <source>
        <dbReference type="ARBA" id="ARBA00023004"/>
    </source>
</evidence>
<dbReference type="InterPro" id="IPR013848">
    <property type="entry name" value="Methylthiotransferase_N"/>
</dbReference>
<evidence type="ECO:0000256" key="5">
    <source>
        <dbReference type="ARBA" id="ARBA00022679"/>
    </source>
</evidence>
<dbReference type="PROSITE" id="PS51918">
    <property type="entry name" value="RADICAL_SAM"/>
    <property type="match status" value="1"/>
</dbReference>
<evidence type="ECO:0000256" key="10">
    <source>
        <dbReference type="ARBA" id="ARBA00033765"/>
    </source>
</evidence>
<dbReference type="AlphaFoldDB" id="G8QVJ6"/>
<keyword evidence="5 17" id="KW-0808">Transferase</keyword>
<evidence type="ECO:0000259" key="14">
    <source>
        <dbReference type="PROSITE" id="PS50926"/>
    </source>
</evidence>
<keyword evidence="6" id="KW-0949">S-adenosyl-L-methionine</keyword>
<dbReference type="InterPro" id="IPR006463">
    <property type="entry name" value="MiaB_methiolase"/>
</dbReference>
<dbReference type="GO" id="GO:0005829">
    <property type="term" value="C:cytosol"/>
    <property type="evidence" value="ECO:0007669"/>
    <property type="project" value="TreeGrafter"/>
</dbReference>
<dbReference type="InterPro" id="IPR058240">
    <property type="entry name" value="rSAM_sf"/>
</dbReference>
<dbReference type="eggNOG" id="COG0621">
    <property type="taxonomic scope" value="Bacteria"/>
</dbReference>
<evidence type="ECO:0000256" key="9">
    <source>
        <dbReference type="ARBA" id="ARBA00023014"/>
    </source>
</evidence>
<feature type="domain" description="Radical SAM core" evidence="16">
    <location>
        <begin position="135"/>
        <end position="367"/>
    </location>
</feature>
<dbReference type="FunFam" id="3.40.50.12160:FF:000003">
    <property type="entry name" value="CDK5 regulatory subunit-associated protein 1"/>
    <property type="match status" value="1"/>
</dbReference>
<protein>
    <recommendedName>
        <fullName evidence="11">tRNA-2-methylthio-N(6)-dimethylallyladenosine synthase</fullName>
        <ecNumber evidence="10">2.8.4.3</ecNumber>
    </recommendedName>
    <alternativeName>
        <fullName evidence="13">(Dimethylallyl)adenosine tRNA methylthiotransferase MiaB</fullName>
    </alternativeName>
    <alternativeName>
        <fullName evidence="12">tRNA-i(6)A37 methylthiotransferase</fullName>
    </alternativeName>
</protein>